<organism evidence="1 2">
    <name type="scientific">Trichoderma asperellum (strain ATCC 204424 / CBS 433.97 / NBRC 101777)</name>
    <dbReference type="NCBI Taxonomy" id="1042311"/>
    <lineage>
        <taxon>Eukaryota</taxon>
        <taxon>Fungi</taxon>
        <taxon>Dikarya</taxon>
        <taxon>Ascomycota</taxon>
        <taxon>Pezizomycotina</taxon>
        <taxon>Sordariomycetes</taxon>
        <taxon>Hypocreomycetidae</taxon>
        <taxon>Hypocreales</taxon>
        <taxon>Hypocreaceae</taxon>
        <taxon>Trichoderma</taxon>
    </lineage>
</organism>
<protein>
    <submittedName>
        <fullName evidence="1">Uncharacterized protein</fullName>
    </submittedName>
</protein>
<dbReference type="AlphaFoldDB" id="A0A2T3Z9Q9"/>
<name>A0A2T3Z9Q9_TRIA4</name>
<keyword evidence="2" id="KW-1185">Reference proteome</keyword>
<gene>
    <name evidence="1" type="ORF">M441DRAFT_400720</name>
</gene>
<sequence>MTSYCFSWLLQPPIPEIFPSSKGGSTLLSRRLLGSLGHGIRVPSKRFSRSSEVSLVINWWRRRQYHSLESPSGSCSVSSKCSAVNRLAASLHGAFNQASMQRDWFVRRHCWAVQLLAAIGEIRLCRRMEPPSLPESASTNKRGLTISPY</sequence>
<proteinExistence type="predicted"/>
<evidence type="ECO:0000313" key="1">
    <source>
        <dbReference type="EMBL" id="PTB41551.1"/>
    </source>
</evidence>
<accession>A0A2T3Z9Q9</accession>
<dbReference type="EMBL" id="KZ679261">
    <property type="protein sequence ID" value="PTB41551.1"/>
    <property type="molecule type" value="Genomic_DNA"/>
</dbReference>
<reference evidence="1 2" key="1">
    <citation type="submission" date="2016-07" db="EMBL/GenBank/DDBJ databases">
        <title>Multiple horizontal gene transfer events from other fungi enriched the ability of initially mycotrophic Trichoderma (Ascomycota) to feed on dead plant biomass.</title>
        <authorList>
            <consortium name="DOE Joint Genome Institute"/>
            <person name="Aerts A."/>
            <person name="Atanasova L."/>
            <person name="Chenthamara K."/>
            <person name="Zhang J."/>
            <person name="Grujic M."/>
            <person name="Henrissat B."/>
            <person name="Kuo A."/>
            <person name="Salamov A."/>
            <person name="Lipzen A."/>
            <person name="Labutti K."/>
            <person name="Barry K."/>
            <person name="Miao Y."/>
            <person name="Rahimi M.J."/>
            <person name="Shen Q."/>
            <person name="Grigoriev I.V."/>
            <person name="Kubicek C.P."/>
            <person name="Druzhinina I.S."/>
        </authorList>
    </citation>
    <scope>NUCLEOTIDE SEQUENCE [LARGE SCALE GENOMIC DNA]</scope>
    <source>
        <strain evidence="1 2">CBS 433.97</strain>
    </source>
</reference>
<evidence type="ECO:0000313" key="2">
    <source>
        <dbReference type="Proteomes" id="UP000240493"/>
    </source>
</evidence>
<dbReference type="Proteomes" id="UP000240493">
    <property type="component" value="Unassembled WGS sequence"/>
</dbReference>